<dbReference type="Pfam" id="PF03564">
    <property type="entry name" value="DUF1759"/>
    <property type="match status" value="1"/>
</dbReference>
<sequence>MEQRKKHRKVLHIVFTKEANELERLYTSSERDFIQINVKWEVLQGKYQSLMVVDEEIYQDLLGTDADEEALLEEMNSSDTYHRRFAELKYTWAKSQKEIAVENNDNHSSAAGSTRVSGIESSGKCKFKLPVIELKKIDGNIREWLSFWAQFKKVHDDPEIDPNDKIQYLVQLTVSGSRAQRLVESFPAIGENYPKIVEGLKSRFGRDDLQIEVYIRELLKVIVKNANAKEKMDVSLLYDKIKTQLRALETLGVTSDKYSAILFPLIESSLPQELLRVWQRFGNSGIEIDNLVEDKVSVEGRLKVLMRFLQAEVDNEQRIALATESFDFTSSERNASQRIKCEKSTLPTNSHRIS</sequence>
<evidence type="ECO:0000313" key="1">
    <source>
        <dbReference type="EMBL" id="KAJ8976359.1"/>
    </source>
</evidence>
<keyword evidence="2" id="KW-1185">Reference proteome</keyword>
<accession>A0ABQ9JFK8</accession>
<gene>
    <name evidence="1" type="ORF">NQ317_011600</name>
</gene>
<proteinExistence type="predicted"/>
<evidence type="ECO:0000313" key="2">
    <source>
        <dbReference type="Proteomes" id="UP001162164"/>
    </source>
</evidence>
<name>A0ABQ9JFK8_9CUCU</name>
<reference evidence="1" key="1">
    <citation type="journal article" date="2023" name="Insect Mol. Biol.">
        <title>Genome sequencing provides insights into the evolution of gene families encoding plant cell wall-degrading enzymes in longhorned beetles.</title>
        <authorList>
            <person name="Shin N.R."/>
            <person name="Okamura Y."/>
            <person name="Kirsch R."/>
            <person name="Pauchet Y."/>
        </authorList>
    </citation>
    <scope>NUCLEOTIDE SEQUENCE</scope>
    <source>
        <strain evidence="1">MMC_N1</strain>
    </source>
</reference>
<dbReference type="EMBL" id="JAPWTJ010000688">
    <property type="protein sequence ID" value="KAJ8976359.1"/>
    <property type="molecule type" value="Genomic_DNA"/>
</dbReference>
<dbReference type="PANTHER" id="PTHR22954:SF3">
    <property type="entry name" value="PROTEIN CBG08539"/>
    <property type="match status" value="1"/>
</dbReference>
<organism evidence="1 2">
    <name type="scientific">Molorchus minor</name>
    <dbReference type="NCBI Taxonomy" id="1323400"/>
    <lineage>
        <taxon>Eukaryota</taxon>
        <taxon>Metazoa</taxon>
        <taxon>Ecdysozoa</taxon>
        <taxon>Arthropoda</taxon>
        <taxon>Hexapoda</taxon>
        <taxon>Insecta</taxon>
        <taxon>Pterygota</taxon>
        <taxon>Neoptera</taxon>
        <taxon>Endopterygota</taxon>
        <taxon>Coleoptera</taxon>
        <taxon>Polyphaga</taxon>
        <taxon>Cucujiformia</taxon>
        <taxon>Chrysomeloidea</taxon>
        <taxon>Cerambycidae</taxon>
        <taxon>Lamiinae</taxon>
        <taxon>Monochamini</taxon>
        <taxon>Molorchus</taxon>
    </lineage>
</organism>
<dbReference type="InterPro" id="IPR005312">
    <property type="entry name" value="DUF1759"/>
</dbReference>
<comment type="caution">
    <text evidence="1">The sequence shown here is derived from an EMBL/GenBank/DDBJ whole genome shotgun (WGS) entry which is preliminary data.</text>
</comment>
<dbReference type="Proteomes" id="UP001162164">
    <property type="component" value="Unassembled WGS sequence"/>
</dbReference>
<dbReference type="PANTHER" id="PTHR22954">
    <property type="entry name" value="RETROVIRAL PROTEASE-RELATED"/>
    <property type="match status" value="1"/>
</dbReference>
<protein>
    <submittedName>
        <fullName evidence="1">Uncharacterized protein</fullName>
    </submittedName>
</protein>